<dbReference type="OrthoDB" id="618601at2759"/>
<proteinExistence type="predicted"/>
<feature type="domain" description="DUF2921" evidence="12">
    <location>
        <begin position="535"/>
        <end position="736"/>
    </location>
</feature>
<keyword evidence="8 10" id="KW-1133">Transmembrane helix</keyword>
<dbReference type="EC" id="2.3.2.27" evidence="4"/>
<evidence type="ECO:0000256" key="3">
    <source>
        <dbReference type="ARBA" id="ARBA00004906"/>
    </source>
</evidence>
<protein>
    <recommendedName>
        <fullName evidence="4">RING-type E3 ubiquitin transferase</fullName>
        <ecNumber evidence="4">2.3.2.27</ecNumber>
    </recommendedName>
</protein>
<organism evidence="13 14">
    <name type="scientific">Parasponia andersonii</name>
    <name type="common">Sponia andersonii</name>
    <dbReference type="NCBI Taxonomy" id="3476"/>
    <lineage>
        <taxon>Eukaryota</taxon>
        <taxon>Viridiplantae</taxon>
        <taxon>Streptophyta</taxon>
        <taxon>Embryophyta</taxon>
        <taxon>Tracheophyta</taxon>
        <taxon>Spermatophyta</taxon>
        <taxon>Magnoliopsida</taxon>
        <taxon>eudicotyledons</taxon>
        <taxon>Gunneridae</taxon>
        <taxon>Pentapetalae</taxon>
        <taxon>rosids</taxon>
        <taxon>fabids</taxon>
        <taxon>Rosales</taxon>
        <taxon>Cannabaceae</taxon>
        <taxon>Parasponia</taxon>
    </lineage>
</organism>
<dbReference type="InterPro" id="IPR021319">
    <property type="entry name" value="DUF2921"/>
</dbReference>
<feature type="transmembrane region" description="Helical" evidence="10">
    <location>
        <begin position="884"/>
        <end position="902"/>
    </location>
</feature>
<evidence type="ECO:0000313" key="14">
    <source>
        <dbReference type="Proteomes" id="UP000237105"/>
    </source>
</evidence>
<dbReference type="Pfam" id="PF25333">
    <property type="entry name" value="DUF2921_N"/>
    <property type="match status" value="3"/>
</dbReference>
<evidence type="ECO:0000256" key="1">
    <source>
        <dbReference type="ARBA" id="ARBA00000900"/>
    </source>
</evidence>
<feature type="domain" description="DUF2921" evidence="12">
    <location>
        <begin position="55"/>
        <end position="278"/>
    </location>
</feature>
<sequence length="1088" mass="122313">MKSASFAAVIIVIWALFGFLGLGFSSVSEFWAPEAVSTIQTESSVTYSYDRIEEVKKECKAVLSSASELKPEDNRVDSIERYLFVDNGDWSQVKGEAPIMPLDVRYRNSAPSTFYSVPNQEGDPLNLVSFRVTDVSLTHRSKNWFSLSGMLNLVITINGEFADYGYDGNPEFRFWPGSSQLAIPFQGVYTEAAKNGGERVVCMLGNAMLPARELNAADPWEWVNSSSSYDNDRPPLLQDDRILLVLHFPKTFNLTSRAIRGEMRSLNPKSNQKHFDEVQIISQLGIGSSSFYEFASEKLVSKACKPYPYNKTDSSLMIPGISVYKGNRFCDILGEVTRNQAFTVLPNWNCSGKDEFCSKLGPFGINKEINRTDGGFKGINLYMQVVKCEQSNVHRNATSARVSAVFRASPSSEYSYTSSRRSGIGNMTVAAEGIWKSTSGQLCMIGCAGIVDPEGNGCDSRICLYIPTSFSIEQRSIVYGTFSSISTNPPTYFPLSFEKLMLQGSEFWNYFQASRPSYSYSKIGKAAAILEKSEEFSFGTRIKRSLLKFPKLEDAEDFEGSLSLLSEDLTLHTPAFPDSSAPNPKRPRTEIQMEILAVGPLFRRYYSRNVSNFSGTEWETGTAYLTKAEYTEKQLLLNVSAQLSIPGMEYSNVSVLFLEGYYDQRSGKMYLVGCRDVRASWKILHDSMDLEAGLDCLIEVIVSYPPTTARWLVDQDAKISVASQRTDDDPLHFSPVKLQTFPITYRKQREDILSRRGIEGILRILTLSFAIACISGQLFHIKQSTDSVPYVSLVMLGIQAIGYSIPLVTGAEALFKKSGSGSYESSYDLENNRWFHILDYIVKLLVMTSLLLTLRLCQKVWKSRVRLLTRAPLEPHRVPSDKKVLLSTLAIHLTGYVLVLIIHSRRSSQSSIGTRGYSLIRENSSVLSEWEAELEEYVGLVQDFFLLPQVVGNLVCQIDCQPLRKLYYIGITLVRLFPHFYDYVRAPNYNPYYPEMYEFVNPSMDFYSKFGDIAIPMTAVVLAVLVFVQQKLSYEKLTRSLTFGRLRLLPSASRMYQRLPSSSMAFEAELASGVNCSNASNEKEQDLE</sequence>
<reference evidence="14" key="1">
    <citation type="submission" date="2016-06" db="EMBL/GenBank/DDBJ databases">
        <title>Parallel loss of symbiosis genes in relatives of nitrogen-fixing non-legume Parasponia.</title>
        <authorList>
            <person name="Van Velzen R."/>
            <person name="Holmer R."/>
            <person name="Bu F."/>
            <person name="Rutten L."/>
            <person name="Van Zeijl A."/>
            <person name="Liu W."/>
            <person name="Santuari L."/>
            <person name="Cao Q."/>
            <person name="Sharma T."/>
            <person name="Shen D."/>
            <person name="Roswanjaya Y."/>
            <person name="Wardhani T."/>
            <person name="Kalhor M.S."/>
            <person name="Jansen J."/>
            <person name="Van den Hoogen J."/>
            <person name="Gungor B."/>
            <person name="Hartog M."/>
            <person name="Hontelez J."/>
            <person name="Verver J."/>
            <person name="Yang W.-C."/>
            <person name="Schijlen E."/>
            <person name="Repin R."/>
            <person name="Schilthuizen M."/>
            <person name="Schranz E."/>
            <person name="Heidstra R."/>
            <person name="Miyata K."/>
            <person name="Fedorova E."/>
            <person name="Kohlen W."/>
            <person name="Bisseling T."/>
            <person name="Smit S."/>
            <person name="Geurts R."/>
        </authorList>
    </citation>
    <scope>NUCLEOTIDE SEQUENCE [LARGE SCALE GENOMIC DNA]</scope>
    <source>
        <strain evidence="14">cv. WU1-14</strain>
    </source>
</reference>
<accession>A0A2P5CZC2</accession>
<comment type="caution">
    <text evidence="13">The sequence shown here is derived from an EMBL/GenBank/DDBJ whole genome shotgun (WGS) entry which is preliminary data.</text>
</comment>
<evidence type="ECO:0000259" key="11">
    <source>
        <dbReference type="Pfam" id="PF11145"/>
    </source>
</evidence>
<dbReference type="InterPro" id="IPR057425">
    <property type="entry name" value="DUF2921_N"/>
</dbReference>
<dbReference type="Pfam" id="PF11145">
    <property type="entry name" value="DUF2921"/>
    <property type="match status" value="1"/>
</dbReference>
<comment type="pathway">
    <text evidence="3">Protein modification; protein ubiquitination.</text>
</comment>
<keyword evidence="6 10" id="KW-0812">Transmembrane</keyword>
<name>A0A2P5CZC2_PARAD</name>
<evidence type="ECO:0000313" key="13">
    <source>
        <dbReference type="EMBL" id="PON66388.1"/>
    </source>
</evidence>
<feature type="transmembrane region" description="Helical" evidence="10">
    <location>
        <begin position="793"/>
        <end position="815"/>
    </location>
</feature>
<feature type="transmembrane region" description="Helical" evidence="10">
    <location>
        <begin position="760"/>
        <end position="781"/>
    </location>
</feature>
<evidence type="ECO:0000259" key="12">
    <source>
        <dbReference type="Pfam" id="PF25333"/>
    </source>
</evidence>
<dbReference type="GO" id="GO:0012505">
    <property type="term" value="C:endomembrane system"/>
    <property type="evidence" value="ECO:0007669"/>
    <property type="project" value="UniProtKB-SubCell"/>
</dbReference>
<evidence type="ECO:0000256" key="2">
    <source>
        <dbReference type="ARBA" id="ARBA00004127"/>
    </source>
</evidence>
<evidence type="ECO:0000256" key="8">
    <source>
        <dbReference type="ARBA" id="ARBA00022989"/>
    </source>
</evidence>
<feature type="domain" description="SWEET-like" evidence="11">
    <location>
        <begin position="748"/>
        <end position="1033"/>
    </location>
</feature>
<comment type="catalytic activity">
    <reaction evidence="1">
        <text>S-ubiquitinyl-[E2 ubiquitin-conjugating enzyme]-L-cysteine + [acceptor protein]-L-lysine = [E2 ubiquitin-conjugating enzyme]-L-cysteine + N(6)-ubiquitinyl-[acceptor protein]-L-lysine.</text>
        <dbReference type="EC" id="2.3.2.27"/>
    </reaction>
</comment>
<evidence type="ECO:0000256" key="5">
    <source>
        <dbReference type="ARBA" id="ARBA00022679"/>
    </source>
</evidence>
<dbReference type="GO" id="GO:0061630">
    <property type="term" value="F:ubiquitin protein ligase activity"/>
    <property type="evidence" value="ECO:0007669"/>
    <property type="project" value="UniProtKB-EC"/>
</dbReference>
<evidence type="ECO:0000256" key="10">
    <source>
        <dbReference type="SAM" id="Phobius"/>
    </source>
</evidence>
<comment type="subcellular location">
    <subcellularLocation>
        <location evidence="2">Endomembrane system</location>
        <topology evidence="2">Multi-pass membrane protein</topology>
    </subcellularLocation>
</comment>
<keyword evidence="5" id="KW-0808">Transferase</keyword>
<evidence type="ECO:0000256" key="4">
    <source>
        <dbReference type="ARBA" id="ARBA00012483"/>
    </source>
</evidence>
<dbReference type="PANTHER" id="PTHR33389">
    <property type="entry name" value="FAMILY PROTEIN, PUTATIVE (DUF2921)-RELATED"/>
    <property type="match status" value="1"/>
</dbReference>
<feature type="domain" description="DUF2921" evidence="12">
    <location>
        <begin position="300"/>
        <end position="494"/>
    </location>
</feature>
<feature type="transmembrane region" description="Helical" evidence="10">
    <location>
        <begin position="835"/>
        <end position="857"/>
    </location>
</feature>
<gene>
    <name evidence="13" type="ORF">PanWU01x14_110430</name>
</gene>
<keyword evidence="14" id="KW-1185">Reference proteome</keyword>
<dbReference type="EMBL" id="JXTB01000080">
    <property type="protein sequence ID" value="PON66388.1"/>
    <property type="molecule type" value="Genomic_DNA"/>
</dbReference>
<keyword evidence="7" id="KW-0833">Ubl conjugation pathway</keyword>
<evidence type="ECO:0000256" key="9">
    <source>
        <dbReference type="ARBA" id="ARBA00023136"/>
    </source>
</evidence>
<dbReference type="STRING" id="3476.A0A2P5CZC2"/>
<evidence type="ECO:0000256" key="7">
    <source>
        <dbReference type="ARBA" id="ARBA00022786"/>
    </source>
</evidence>
<evidence type="ECO:0000256" key="6">
    <source>
        <dbReference type="ARBA" id="ARBA00022692"/>
    </source>
</evidence>
<feature type="transmembrane region" description="Helical" evidence="10">
    <location>
        <begin position="1006"/>
        <end position="1028"/>
    </location>
</feature>
<dbReference type="AlphaFoldDB" id="A0A2P5CZC2"/>
<dbReference type="PANTHER" id="PTHR33389:SF4">
    <property type="entry name" value="PII, URIDYLYLTRANSFERASE (DUF2921)"/>
    <property type="match status" value="1"/>
</dbReference>
<dbReference type="Proteomes" id="UP000237105">
    <property type="component" value="Unassembled WGS sequence"/>
</dbReference>
<keyword evidence="9 10" id="KW-0472">Membrane</keyword>